<feature type="domain" description="Lipoprotein LPP20-like" evidence="1">
    <location>
        <begin position="28"/>
        <end position="134"/>
    </location>
</feature>
<proteinExistence type="predicted"/>
<dbReference type="EMBL" id="UOFI01000199">
    <property type="protein sequence ID" value="VAW70502.1"/>
    <property type="molecule type" value="Genomic_DNA"/>
</dbReference>
<evidence type="ECO:0000259" key="1">
    <source>
        <dbReference type="Pfam" id="PF02169"/>
    </source>
</evidence>
<dbReference type="AlphaFoldDB" id="A0A3B0Y558"/>
<reference evidence="2" key="1">
    <citation type="submission" date="2018-06" db="EMBL/GenBank/DDBJ databases">
        <authorList>
            <person name="Zhirakovskaya E."/>
        </authorList>
    </citation>
    <scope>NUCLEOTIDE SEQUENCE</scope>
</reference>
<gene>
    <name evidence="2" type="ORF">MNBD_GAMMA09-2179</name>
</gene>
<name>A0A3B0Y558_9ZZZZ</name>
<evidence type="ECO:0000313" key="2">
    <source>
        <dbReference type="EMBL" id="VAW70502.1"/>
    </source>
</evidence>
<protein>
    <recommendedName>
        <fullName evidence="1">Lipoprotein LPP20-like domain-containing protein</fullName>
    </recommendedName>
</protein>
<sequence length="338" mass="37270">MNNLRLSNVFFITALFVFSRLLMADPKPDWVEGSAGFYPNDQYMTATGSASSAELARDRALNNLSKIFESHIKATTSTKSDTQVSIRDGEESYTKNQHLAEQIQVRTDKIINGARVAETWKDSTVFTYHALAVLERKQAGNNIKEEMRRLDSETQVELERSGSQADALLSVSALDKAILLQSERLKLQKMLKVIDTRGKGIPSSWSISKLKGELEAKLQSLTIGAAVDNDPIGKLGTLLKSAMGNSGFPASNGTTGYVLVANLDVQDLGFRQGWYWLRGKLSVKMVASSGKVRGRRQWPLKVSALQHNDAESRLMSQVSEKLNNELKSAVLQFATGVD</sequence>
<organism evidence="2">
    <name type="scientific">hydrothermal vent metagenome</name>
    <dbReference type="NCBI Taxonomy" id="652676"/>
    <lineage>
        <taxon>unclassified sequences</taxon>
        <taxon>metagenomes</taxon>
        <taxon>ecological metagenomes</taxon>
    </lineage>
</organism>
<dbReference type="Pfam" id="PF02169">
    <property type="entry name" value="LPP20"/>
    <property type="match status" value="1"/>
</dbReference>
<dbReference type="InterPro" id="IPR024952">
    <property type="entry name" value="LPP20-like_dom"/>
</dbReference>
<dbReference type="Gene3D" id="3.10.28.20">
    <property type="entry name" value="Acetamidase/Formamidase-like domains"/>
    <property type="match status" value="1"/>
</dbReference>
<accession>A0A3B0Y558</accession>